<evidence type="ECO:0000313" key="2">
    <source>
        <dbReference type="Proteomes" id="UP000472676"/>
    </source>
</evidence>
<name>A0A6M2BMT4_9GAMM</name>
<dbReference type="AlphaFoldDB" id="A0A6M2BMT4"/>
<dbReference type="InterPro" id="IPR029045">
    <property type="entry name" value="ClpP/crotonase-like_dom_sf"/>
</dbReference>
<proteinExistence type="predicted"/>
<dbReference type="NCBIfam" id="NF006140">
    <property type="entry name" value="PRK08290.1"/>
    <property type="match status" value="1"/>
</dbReference>
<gene>
    <name evidence="1" type="ORF">G7Y85_01000</name>
</gene>
<comment type="caution">
    <text evidence="1">The sequence shown here is derived from an EMBL/GenBank/DDBJ whole genome shotgun (WGS) entry which is preliminary data.</text>
</comment>
<evidence type="ECO:0000313" key="1">
    <source>
        <dbReference type="EMBL" id="NGY03333.1"/>
    </source>
</evidence>
<protein>
    <submittedName>
        <fullName evidence="1">Enoyl-CoA hydratase</fullName>
    </submittedName>
</protein>
<dbReference type="Pfam" id="PF00378">
    <property type="entry name" value="ECH_1"/>
    <property type="match status" value="1"/>
</dbReference>
<dbReference type="EMBL" id="JAAMOW010000001">
    <property type="protein sequence ID" value="NGY03333.1"/>
    <property type="molecule type" value="Genomic_DNA"/>
</dbReference>
<organism evidence="1 2">
    <name type="scientific">Solimonas terrae</name>
    <dbReference type="NCBI Taxonomy" id="1396819"/>
    <lineage>
        <taxon>Bacteria</taxon>
        <taxon>Pseudomonadati</taxon>
        <taxon>Pseudomonadota</taxon>
        <taxon>Gammaproteobacteria</taxon>
        <taxon>Nevskiales</taxon>
        <taxon>Nevskiaceae</taxon>
        <taxon>Solimonas</taxon>
    </lineage>
</organism>
<reference evidence="1 2" key="1">
    <citation type="journal article" date="2014" name="Int. J. Syst. Evol. Microbiol.">
        <title>Solimonas terrae sp. nov., isolated from soil.</title>
        <authorList>
            <person name="Kim S.J."/>
            <person name="Moon J.Y."/>
            <person name="Weon H.Y."/>
            <person name="Ahn J.H."/>
            <person name="Chen W.M."/>
            <person name="Kwon S.W."/>
        </authorList>
    </citation>
    <scope>NUCLEOTIDE SEQUENCE [LARGE SCALE GENOMIC DNA]</scope>
    <source>
        <strain evidence="1 2">KIS83-12</strain>
    </source>
</reference>
<dbReference type="GO" id="GO:0003824">
    <property type="term" value="F:catalytic activity"/>
    <property type="evidence" value="ECO:0007669"/>
    <property type="project" value="UniProtKB-ARBA"/>
</dbReference>
<sequence>MTDKKANPEYLQIRYEMPEPNIARIVLARPDTRNAQDMQMLYEINAAFDVAARDPAVKVIILAADGPHFSSGHDLKATAPTTDFSPVVQAAGLDEPGVAGHYAGEEEYFVGLHWKWRNVGKPTIAQVQGKAIAGGMMLAMPMDIIIASDDAQFSDPVVAFGVNGHEYFLHAWDLGPRRAKEMLFTGETLSAQDCQQLGMVNHVVPRDQLAEFTLDLARRIATRPAIGLKLAKQAINHSMDLQGQHHAINAALAMHHVGHAHARVQFNYPVDPAGLEVIRADAKRSSKV</sequence>
<dbReference type="CDD" id="cd06558">
    <property type="entry name" value="crotonase-like"/>
    <property type="match status" value="1"/>
</dbReference>
<accession>A0A6M2BMT4</accession>
<dbReference type="PANTHER" id="PTHR11941">
    <property type="entry name" value="ENOYL-COA HYDRATASE-RELATED"/>
    <property type="match status" value="1"/>
</dbReference>
<dbReference type="RefSeq" id="WP_166250751.1">
    <property type="nucleotide sequence ID" value="NZ_JAAMOW010000001.1"/>
</dbReference>
<dbReference type="Gene3D" id="3.90.226.10">
    <property type="entry name" value="2-enoyl-CoA Hydratase, Chain A, domain 1"/>
    <property type="match status" value="1"/>
</dbReference>
<dbReference type="InterPro" id="IPR001753">
    <property type="entry name" value="Enoyl-CoA_hydra/iso"/>
</dbReference>
<dbReference type="PANTHER" id="PTHR11941:SF124">
    <property type="entry name" value="ENOYL-COA HYDRATASE ECHA13-RELATED"/>
    <property type="match status" value="1"/>
</dbReference>
<dbReference type="SUPFAM" id="SSF52096">
    <property type="entry name" value="ClpP/crotonase"/>
    <property type="match status" value="1"/>
</dbReference>
<keyword evidence="2" id="KW-1185">Reference proteome</keyword>
<dbReference type="GO" id="GO:0006635">
    <property type="term" value="P:fatty acid beta-oxidation"/>
    <property type="evidence" value="ECO:0007669"/>
    <property type="project" value="TreeGrafter"/>
</dbReference>
<dbReference type="Proteomes" id="UP000472676">
    <property type="component" value="Unassembled WGS sequence"/>
</dbReference>